<keyword evidence="5 14" id="KW-0679">Respiratory chain</keyword>
<comment type="similarity">
    <text evidence="2 14">Belongs to the complex I NDUFA13 subunit family.</text>
</comment>
<evidence type="ECO:0000256" key="5">
    <source>
        <dbReference type="ARBA" id="ARBA00022660"/>
    </source>
</evidence>
<keyword evidence="10 14" id="KW-0496">Mitochondrion</keyword>
<evidence type="ECO:0000256" key="14">
    <source>
        <dbReference type="RuleBase" id="RU368034"/>
    </source>
</evidence>
<keyword evidence="7 14" id="KW-0999">Mitochondrion inner membrane</keyword>
<evidence type="ECO:0000256" key="6">
    <source>
        <dbReference type="ARBA" id="ARBA00022692"/>
    </source>
</evidence>
<keyword evidence="4 14" id="KW-0813">Transport</keyword>
<dbReference type="PANTHER" id="PTHR12966:SF0">
    <property type="entry name" value="NADH DEHYDROGENASE [UBIQUINONE] 1 ALPHA SUBCOMPLEX SUBUNIT 13"/>
    <property type="match status" value="1"/>
</dbReference>
<dbReference type="Proteomes" id="UP000326759">
    <property type="component" value="Unassembled WGS sequence"/>
</dbReference>
<dbReference type="Pfam" id="PF06212">
    <property type="entry name" value="GRIM-19"/>
    <property type="match status" value="1"/>
</dbReference>
<reference evidence="15 16" key="1">
    <citation type="journal article" date="2019" name="PLoS Biol.">
        <title>Sex chromosomes control vertical transmission of feminizing Wolbachia symbionts in an isopod.</title>
        <authorList>
            <person name="Becking T."/>
            <person name="Chebbi M.A."/>
            <person name="Giraud I."/>
            <person name="Moumen B."/>
            <person name="Laverre T."/>
            <person name="Caubet Y."/>
            <person name="Peccoud J."/>
            <person name="Gilbert C."/>
            <person name="Cordaux R."/>
        </authorList>
    </citation>
    <scope>NUCLEOTIDE SEQUENCE [LARGE SCALE GENOMIC DNA]</scope>
    <source>
        <strain evidence="15">ANa2</strain>
        <tissue evidence="15">Whole body excluding digestive tract and cuticle</tissue>
    </source>
</reference>
<dbReference type="EMBL" id="SEYY01004499">
    <property type="protein sequence ID" value="KAB7503753.1"/>
    <property type="molecule type" value="Genomic_DNA"/>
</dbReference>
<evidence type="ECO:0000313" key="16">
    <source>
        <dbReference type="Proteomes" id="UP000326759"/>
    </source>
</evidence>
<proteinExistence type="inferred from homology"/>
<comment type="subunit">
    <text evidence="13">Complex I is composed of 45 different subunits. Interacts with CARD15, but not with CARD4. Interacts with STAT3, but not with STAT1, STAT2 and STAT5A. Interacts with OLFM4.</text>
</comment>
<dbReference type="GO" id="GO:0045271">
    <property type="term" value="C:respiratory chain complex I"/>
    <property type="evidence" value="ECO:0007669"/>
    <property type="project" value="UniProtKB-UniRule"/>
</dbReference>
<dbReference type="InterPro" id="IPR009346">
    <property type="entry name" value="GRIM-19"/>
</dbReference>
<evidence type="ECO:0000256" key="13">
    <source>
        <dbReference type="ARBA" id="ARBA00046797"/>
    </source>
</evidence>
<keyword evidence="8 14" id="KW-0249">Electron transport</keyword>
<keyword evidence="9 14" id="KW-1133">Transmembrane helix</keyword>
<feature type="transmembrane region" description="Helical" evidence="14">
    <location>
        <begin position="32"/>
        <end position="50"/>
    </location>
</feature>
<comment type="function">
    <text evidence="12">Accessory subunit of the mitochondrial membrane respiratory chain NADH dehydrogenase (Complex I), that is believed not to be involved in catalysis. Complex I functions in the transfer of electrons from NADH to the respiratory chain. The immediate electron acceptor for the enzyme is believed to be ubiquinone. Involved in the interferon/all-trans-retinoic acid (IFN/RA) induced cell death. This apoptotic activity is inhibited by interaction with viral IRF1. Prevents the transactivation of STAT3 target genes. May play a role in CARD15-mediated innate mucosal responses and serve to regulate intestinal epithelial cell responses to microbes.</text>
</comment>
<evidence type="ECO:0000256" key="9">
    <source>
        <dbReference type="ARBA" id="ARBA00022989"/>
    </source>
</evidence>
<dbReference type="OrthoDB" id="3308at2759"/>
<dbReference type="AlphaFoldDB" id="A0A5N5TAR1"/>
<evidence type="ECO:0000256" key="12">
    <source>
        <dbReference type="ARBA" id="ARBA00045908"/>
    </source>
</evidence>
<evidence type="ECO:0000256" key="8">
    <source>
        <dbReference type="ARBA" id="ARBA00022982"/>
    </source>
</evidence>
<dbReference type="PANTHER" id="PTHR12966">
    <property type="entry name" value="NADH DEHYDROGENASE UBIQUINONE 1 ALPHA SUBCOMPLEX SUBUNIT 13"/>
    <property type="match status" value="1"/>
</dbReference>
<comment type="subcellular location">
    <subcellularLocation>
        <location evidence="1 14">Mitochondrion inner membrane</location>
        <topology evidence="1 14">Single-pass membrane protein</topology>
        <orientation evidence="1 14">Matrix side</orientation>
    </subcellularLocation>
</comment>
<evidence type="ECO:0000256" key="3">
    <source>
        <dbReference type="ARBA" id="ARBA00018192"/>
    </source>
</evidence>
<comment type="caution">
    <text evidence="15">The sequence shown here is derived from an EMBL/GenBank/DDBJ whole genome shotgun (WGS) entry which is preliminary data.</text>
</comment>
<evidence type="ECO:0000256" key="10">
    <source>
        <dbReference type="ARBA" id="ARBA00023128"/>
    </source>
</evidence>
<evidence type="ECO:0000256" key="7">
    <source>
        <dbReference type="ARBA" id="ARBA00022792"/>
    </source>
</evidence>
<evidence type="ECO:0000256" key="1">
    <source>
        <dbReference type="ARBA" id="ARBA00004298"/>
    </source>
</evidence>
<evidence type="ECO:0000256" key="2">
    <source>
        <dbReference type="ARBA" id="ARBA00007312"/>
    </source>
</evidence>
<sequence>MNVETPIQDMPPQGGYAPINYKRVPAKTYFKGWHFFAGLIAAKVVGFYIYRQNRLKTLNKLYMVKTF</sequence>
<evidence type="ECO:0000313" key="15">
    <source>
        <dbReference type="EMBL" id="KAB7503753.1"/>
    </source>
</evidence>
<dbReference type="GO" id="GO:0005743">
    <property type="term" value="C:mitochondrial inner membrane"/>
    <property type="evidence" value="ECO:0007669"/>
    <property type="project" value="UniProtKB-SubCell"/>
</dbReference>
<keyword evidence="11 14" id="KW-0472">Membrane</keyword>
<comment type="function">
    <text evidence="14">Complex I functions in the transfer of electrons from NADH to the respiratory chain. Accessory subunit of the mitochondrial membrane respiratory chain NADH dehydrogenase (Complex I), that is believed not to be involved in catalysis.</text>
</comment>
<organism evidence="15 16">
    <name type="scientific">Armadillidium nasatum</name>
    <dbReference type="NCBI Taxonomy" id="96803"/>
    <lineage>
        <taxon>Eukaryota</taxon>
        <taxon>Metazoa</taxon>
        <taxon>Ecdysozoa</taxon>
        <taxon>Arthropoda</taxon>
        <taxon>Crustacea</taxon>
        <taxon>Multicrustacea</taxon>
        <taxon>Malacostraca</taxon>
        <taxon>Eumalacostraca</taxon>
        <taxon>Peracarida</taxon>
        <taxon>Isopoda</taxon>
        <taxon>Oniscidea</taxon>
        <taxon>Crinocheta</taxon>
        <taxon>Armadillidiidae</taxon>
        <taxon>Armadillidium</taxon>
    </lineage>
</organism>
<evidence type="ECO:0000256" key="11">
    <source>
        <dbReference type="ARBA" id="ARBA00023136"/>
    </source>
</evidence>
<keyword evidence="6 14" id="KW-0812">Transmembrane</keyword>
<gene>
    <name evidence="15" type="ORF">Anas_13453</name>
</gene>
<name>A0A5N5TAR1_9CRUS</name>
<accession>A0A5N5TAR1</accession>
<keyword evidence="16" id="KW-1185">Reference proteome</keyword>
<protein>
    <recommendedName>
        <fullName evidence="3 14">NADH dehydrogenase [ubiquinone] 1 alpha subcomplex subunit 13</fullName>
    </recommendedName>
</protein>
<evidence type="ECO:0000256" key="4">
    <source>
        <dbReference type="ARBA" id="ARBA00022448"/>
    </source>
</evidence>